<evidence type="ECO:0000256" key="9">
    <source>
        <dbReference type="ARBA" id="ARBA00022840"/>
    </source>
</evidence>
<keyword evidence="11 12" id="KW-0472">Membrane</keyword>
<evidence type="ECO:0000256" key="2">
    <source>
        <dbReference type="ARBA" id="ARBA00004236"/>
    </source>
</evidence>
<dbReference type="Gene3D" id="3.30.450.20">
    <property type="entry name" value="PAS domain"/>
    <property type="match status" value="1"/>
</dbReference>
<accession>A0A7W2TTL0</accession>
<evidence type="ECO:0000256" key="8">
    <source>
        <dbReference type="ARBA" id="ARBA00022777"/>
    </source>
</evidence>
<dbReference type="FunFam" id="3.30.565.10:FF:000023">
    <property type="entry name" value="PAS domain-containing sensor histidine kinase"/>
    <property type="match status" value="1"/>
</dbReference>
<dbReference type="InterPro" id="IPR003594">
    <property type="entry name" value="HATPase_dom"/>
</dbReference>
<keyword evidence="9" id="KW-0067">ATP-binding</keyword>
<dbReference type="PROSITE" id="PS50109">
    <property type="entry name" value="HIS_KIN"/>
    <property type="match status" value="1"/>
</dbReference>
<dbReference type="Pfam" id="PF16736">
    <property type="entry name" value="sCache_like"/>
    <property type="match status" value="1"/>
</dbReference>
<comment type="subcellular location">
    <subcellularLocation>
        <location evidence="2">Cell membrane</location>
    </subcellularLocation>
</comment>
<dbReference type="PANTHER" id="PTHR45453:SF1">
    <property type="entry name" value="PHOSPHATE REGULON SENSOR PROTEIN PHOR"/>
    <property type="match status" value="1"/>
</dbReference>
<proteinExistence type="predicted"/>
<gene>
    <name evidence="16" type="ORF">H2508_01055</name>
</gene>
<keyword evidence="5" id="KW-0597">Phosphoprotein</keyword>
<dbReference type="SUPFAM" id="SSF55874">
    <property type="entry name" value="ATPase domain of HSP90 chaperone/DNA topoisomerase II/histidine kinase"/>
    <property type="match status" value="1"/>
</dbReference>
<dbReference type="SUPFAM" id="SSF47384">
    <property type="entry name" value="Homodimeric domain of signal transducing histidine kinase"/>
    <property type="match status" value="1"/>
</dbReference>
<dbReference type="Pfam" id="PF00989">
    <property type="entry name" value="PAS"/>
    <property type="match status" value="1"/>
</dbReference>
<feature type="domain" description="PAS" evidence="14">
    <location>
        <begin position="269"/>
        <end position="342"/>
    </location>
</feature>
<dbReference type="Gene3D" id="1.10.287.130">
    <property type="match status" value="1"/>
</dbReference>
<evidence type="ECO:0000313" key="17">
    <source>
        <dbReference type="Proteomes" id="UP000539350"/>
    </source>
</evidence>
<comment type="caution">
    <text evidence="16">The sequence shown here is derived from an EMBL/GenBank/DDBJ whole genome shotgun (WGS) entry which is preliminary data.</text>
</comment>
<dbReference type="CDD" id="cd00082">
    <property type="entry name" value="HisKA"/>
    <property type="match status" value="1"/>
</dbReference>
<dbReference type="InterPro" id="IPR000014">
    <property type="entry name" value="PAS"/>
</dbReference>
<evidence type="ECO:0000256" key="6">
    <source>
        <dbReference type="ARBA" id="ARBA00022679"/>
    </source>
</evidence>
<dbReference type="RefSeq" id="WP_182168560.1">
    <property type="nucleotide sequence ID" value="NZ_JACFXU010000011.1"/>
</dbReference>
<dbReference type="PROSITE" id="PS50885">
    <property type="entry name" value="HAMP"/>
    <property type="match status" value="1"/>
</dbReference>
<evidence type="ECO:0000313" key="16">
    <source>
        <dbReference type="EMBL" id="MBA6411701.1"/>
    </source>
</evidence>
<dbReference type="CDD" id="cd00130">
    <property type="entry name" value="PAS"/>
    <property type="match status" value="1"/>
</dbReference>
<dbReference type="CDD" id="cd06225">
    <property type="entry name" value="HAMP"/>
    <property type="match status" value="1"/>
</dbReference>
<dbReference type="GO" id="GO:0016036">
    <property type="term" value="P:cellular response to phosphate starvation"/>
    <property type="evidence" value="ECO:0007669"/>
    <property type="project" value="TreeGrafter"/>
</dbReference>
<keyword evidence="8" id="KW-0418">Kinase</keyword>
<dbReference type="InterPro" id="IPR004358">
    <property type="entry name" value="Sig_transdc_His_kin-like_C"/>
</dbReference>
<keyword evidence="6" id="KW-0808">Transferase</keyword>
<feature type="domain" description="Histidine kinase" evidence="13">
    <location>
        <begin position="394"/>
        <end position="611"/>
    </location>
</feature>
<dbReference type="Pfam" id="PF00672">
    <property type="entry name" value="HAMP"/>
    <property type="match status" value="1"/>
</dbReference>
<dbReference type="InterPro" id="IPR050351">
    <property type="entry name" value="BphY/WalK/GraS-like"/>
</dbReference>
<comment type="catalytic activity">
    <reaction evidence="1">
        <text>ATP + protein L-histidine = ADP + protein N-phospho-L-histidine.</text>
        <dbReference type="EC" id="2.7.13.3"/>
    </reaction>
</comment>
<dbReference type="SMART" id="SM00091">
    <property type="entry name" value="PAS"/>
    <property type="match status" value="1"/>
</dbReference>
<dbReference type="AlphaFoldDB" id="A0A7W2TTL0"/>
<dbReference type="Proteomes" id="UP000539350">
    <property type="component" value="Unassembled WGS sequence"/>
</dbReference>
<dbReference type="SMART" id="SM00387">
    <property type="entry name" value="HATPase_c"/>
    <property type="match status" value="1"/>
</dbReference>
<dbReference type="InterPro" id="IPR003661">
    <property type="entry name" value="HisK_dim/P_dom"/>
</dbReference>
<dbReference type="GO" id="GO:0005524">
    <property type="term" value="F:ATP binding"/>
    <property type="evidence" value="ECO:0007669"/>
    <property type="project" value="UniProtKB-KW"/>
</dbReference>
<evidence type="ECO:0000259" key="15">
    <source>
        <dbReference type="PROSITE" id="PS50885"/>
    </source>
</evidence>
<keyword evidence="17" id="KW-1185">Reference proteome</keyword>
<feature type="transmembrane region" description="Helical" evidence="12">
    <location>
        <begin position="6"/>
        <end position="29"/>
    </location>
</feature>
<dbReference type="EC" id="2.7.13.3" evidence="3"/>
<dbReference type="Pfam" id="PF00512">
    <property type="entry name" value="HisKA"/>
    <property type="match status" value="1"/>
</dbReference>
<evidence type="ECO:0000256" key="7">
    <source>
        <dbReference type="ARBA" id="ARBA00022741"/>
    </source>
</evidence>
<dbReference type="InterPro" id="IPR005467">
    <property type="entry name" value="His_kinase_dom"/>
</dbReference>
<keyword evidence="12" id="KW-1133">Transmembrane helix</keyword>
<dbReference type="InterPro" id="IPR036890">
    <property type="entry name" value="HATPase_C_sf"/>
</dbReference>
<dbReference type="SMART" id="SM00388">
    <property type="entry name" value="HisKA"/>
    <property type="match status" value="1"/>
</dbReference>
<dbReference type="PROSITE" id="PS50112">
    <property type="entry name" value="PAS"/>
    <property type="match status" value="1"/>
</dbReference>
<evidence type="ECO:0000259" key="14">
    <source>
        <dbReference type="PROSITE" id="PS50112"/>
    </source>
</evidence>
<sequence length="611" mass="67855">MFRSQLLWRLYAGYVVIIVIFTLIVGTLVSRQVTENGLAEIHQSLAVRSEFLAEIAKQALRDDLAATKDELRSEDNYKQSTVKASGESLQETLLRLGKDTGSRLTVIADDGRVVADSKEFPENMNNHAQRPEIIESSSVGSSTISRYSQTLQQQMVYRAQVVVDDDKAIGFVRSSLPLTTIDQKLAQLRLVVLFAAIIAALAALLLGLYFAKRFSDPLSKMTEIAEAISQGDYDKRISVSRRDEIGQLADAFNRMAKSSLLRMEEITNERNRLAMIFAGMVEGVIAVDQQQKIVHINQAAGKLLGLSMPHCMNQLIWEQVRIQEINTVLEQAMQTQEVVKSQFRRPTEGEDLLVDIYVAVLRNVADETIGAVVVLHDISELDRLERVRRDFVANASHELKTPITVIRGLAETILDDEDMDAGIRHSFTEKIHAQSIRLSKLVTDLMTLSRLESVQGEQDSQLIDLGEVVRRSINSFRQVCQDKQLTMKLELASDKQVLIPGDIQGISQLVDNLIDNAVKYTPEGGLVSISLVSSKDSAELVVEDSGIGIGYQYQQRVFERFYRVDKARSRELGGTGLGLSIVKNIAEQHAGSVSLKSEPGVGSTFTVIIPL</sequence>
<organism evidence="16 17">
    <name type="scientific">Sediminihaliea albiluteola</name>
    <dbReference type="NCBI Taxonomy" id="2758564"/>
    <lineage>
        <taxon>Bacteria</taxon>
        <taxon>Pseudomonadati</taxon>
        <taxon>Pseudomonadota</taxon>
        <taxon>Gammaproteobacteria</taxon>
        <taxon>Cellvibrionales</taxon>
        <taxon>Halieaceae</taxon>
        <taxon>Sediminihaliea</taxon>
    </lineage>
</organism>
<dbReference type="InterPro" id="IPR013767">
    <property type="entry name" value="PAS_fold"/>
</dbReference>
<keyword evidence="4" id="KW-1003">Cell membrane</keyword>
<evidence type="ECO:0000256" key="5">
    <source>
        <dbReference type="ARBA" id="ARBA00022553"/>
    </source>
</evidence>
<dbReference type="SUPFAM" id="SSF55785">
    <property type="entry name" value="PYP-like sensor domain (PAS domain)"/>
    <property type="match status" value="1"/>
</dbReference>
<protein>
    <recommendedName>
        <fullName evidence="3">histidine kinase</fullName>
        <ecNumber evidence="3">2.7.13.3</ecNumber>
    </recommendedName>
</protein>
<name>A0A7W2TTL0_9GAMM</name>
<evidence type="ECO:0000256" key="4">
    <source>
        <dbReference type="ARBA" id="ARBA00022475"/>
    </source>
</evidence>
<dbReference type="InterPro" id="IPR003660">
    <property type="entry name" value="HAMP_dom"/>
</dbReference>
<dbReference type="GO" id="GO:0000155">
    <property type="term" value="F:phosphorelay sensor kinase activity"/>
    <property type="evidence" value="ECO:0007669"/>
    <property type="project" value="InterPro"/>
</dbReference>
<evidence type="ECO:0000256" key="10">
    <source>
        <dbReference type="ARBA" id="ARBA00023012"/>
    </source>
</evidence>
<evidence type="ECO:0000256" key="12">
    <source>
        <dbReference type="SAM" id="Phobius"/>
    </source>
</evidence>
<feature type="transmembrane region" description="Helical" evidence="12">
    <location>
        <begin position="190"/>
        <end position="211"/>
    </location>
</feature>
<dbReference type="SUPFAM" id="SSF158472">
    <property type="entry name" value="HAMP domain-like"/>
    <property type="match status" value="1"/>
</dbReference>
<dbReference type="InterPro" id="IPR035965">
    <property type="entry name" value="PAS-like_dom_sf"/>
</dbReference>
<dbReference type="CDD" id="cd00075">
    <property type="entry name" value="HATPase"/>
    <property type="match status" value="1"/>
</dbReference>
<dbReference type="EMBL" id="JACFXU010000011">
    <property type="protein sequence ID" value="MBA6411701.1"/>
    <property type="molecule type" value="Genomic_DNA"/>
</dbReference>
<dbReference type="InterPro" id="IPR036097">
    <property type="entry name" value="HisK_dim/P_sf"/>
</dbReference>
<dbReference type="Gene3D" id="6.10.340.10">
    <property type="match status" value="1"/>
</dbReference>
<reference evidence="16 17" key="1">
    <citation type="submission" date="2020-07" db="EMBL/GenBank/DDBJ databases">
        <title>Halieaceae bacterium, F7430, whole genome shotgun sequencing project.</title>
        <authorList>
            <person name="Jiang S."/>
            <person name="Liu Z.W."/>
            <person name="Du Z.J."/>
        </authorList>
    </citation>
    <scope>NUCLEOTIDE SEQUENCE [LARGE SCALE GENOMIC DNA]</scope>
    <source>
        <strain evidence="16 17">F7430</strain>
    </source>
</reference>
<dbReference type="GO" id="GO:0005886">
    <property type="term" value="C:plasma membrane"/>
    <property type="evidence" value="ECO:0007669"/>
    <property type="project" value="UniProtKB-SubCell"/>
</dbReference>
<dbReference type="PRINTS" id="PR00344">
    <property type="entry name" value="BCTRLSENSOR"/>
</dbReference>
<dbReference type="FunFam" id="1.10.287.130:FF:000008">
    <property type="entry name" value="Two-component sensor histidine kinase"/>
    <property type="match status" value="1"/>
</dbReference>
<keyword evidence="10" id="KW-0902">Two-component regulatory system</keyword>
<evidence type="ECO:0000259" key="13">
    <source>
        <dbReference type="PROSITE" id="PS50109"/>
    </source>
</evidence>
<evidence type="ECO:0000256" key="11">
    <source>
        <dbReference type="ARBA" id="ARBA00023136"/>
    </source>
</evidence>
<dbReference type="GO" id="GO:0006355">
    <property type="term" value="P:regulation of DNA-templated transcription"/>
    <property type="evidence" value="ECO:0007669"/>
    <property type="project" value="InterPro"/>
</dbReference>
<dbReference type="InterPro" id="IPR031967">
    <property type="entry name" value="PhoR_single_Cache-like_dom"/>
</dbReference>
<evidence type="ECO:0000256" key="3">
    <source>
        <dbReference type="ARBA" id="ARBA00012438"/>
    </source>
</evidence>
<evidence type="ECO:0000256" key="1">
    <source>
        <dbReference type="ARBA" id="ARBA00000085"/>
    </source>
</evidence>
<dbReference type="NCBIfam" id="TIGR00229">
    <property type="entry name" value="sensory_box"/>
    <property type="match status" value="1"/>
</dbReference>
<dbReference type="PANTHER" id="PTHR45453">
    <property type="entry name" value="PHOSPHATE REGULON SENSOR PROTEIN PHOR"/>
    <property type="match status" value="1"/>
</dbReference>
<dbReference type="Gene3D" id="3.30.565.10">
    <property type="entry name" value="Histidine kinase-like ATPase, C-terminal domain"/>
    <property type="match status" value="1"/>
</dbReference>
<keyword evidence="12" id="KW-0812">Transmembrane</keyword>
<keyword evidence="7" id="KW-0547">Nucleotide-binding</keyword>
<dbReference type="GO" id="GO:0004721">
    <property type="term" value="F:phosphoprotein phosphatase activity"/>
    <property type="evidence" value="ECO:0007669"/>
    <property type="project" value="TreeGrafter"/>
</dbReference>
<dbReference type="SMART" id="SM00304">
    <property type="entry name" value="HAMP"/>
    <property type="match status" value="1"/>
</dbReference>
<dbReference type="Pfam" id="PF02518">
    <property type="entry name" value="HATPase_c"/>
    <property type="match status" value="1"/>
</dbReference>
<feature type="domain" description="HAMP" evidence="15">
    <location>
        <begin position="212"/>
        <end position="264"/>
    </location>
</feature>